<dbReference type="EMBL" id="JAMQOS010000004">
    <property type="protein sequence ID" value="MDS0283189.1"/>
    <property type="molecule type" value="Genomic_DNA"/>
</dbReference>
<dbReference type="InterPro" id="IPR002716">
    <property type="entry name" value="PIN_dom"/>
</dbReference>
<name>A0ABU2FS01_9EURY</name>
<dbReference type="RefSeq" id="WP_417936273.1">
    <property type="nucleotide sequence ID" value="NZ_JAMQOS010000004.1"/>
</dbReference>
<dbReference type="Proteomes" id="UP001268864">
    <property type="component" value="Unassembled WGS sequence"/>
</dbReference>
<comment type="caution">
    <text evidence="2">The sequence shown here is derived from an EMBL/GenBank/DDBJ whole genome shotgun (WGS) entry which is preliminary data.</text>
</comment>
<reference evidence="2 3" key="1">
    <citation type="submission" date="2022-06" db="EMBL/GenBank/DDBJ databases">
        <title>Halomicroarcula sp. a new haloarchaeum isolate from saline soil.</title>
        <authorList>
            <person name="Strakova D."/>
            <person name="Galisteo C."/>
            <person name="Sanchez-Porro C."/>
            <person name="Ventosa A."/>
        </authorList>
    </citation>
    <scope>NUCLEOTIDE SEQUENCE [LARGE SCALE GENOMIC DNA]</scope>
    <source>
        <strain evidence="2 3">S3CR25-11</strain>
    </source>
</reference>
<protein>
    <submittedName>
        <fullName evidence="2">PIN domain-containing protein</fullName>
    </submittedName>
</protein>
<organism evidence="2 3">
    <name type="scientific">Haloarcula onubensis</name>
    <dbReference type="NCBI Taxonomy" id="2950539"/>
    <lineage>
        <taxon>Archaea</taxon>
        <taxon>Methanobacteriati</taxon>
        <taxon>Methanobacteriota</taxon>
        <taxon>Stenosarchaea group</taxon>
        <taxon>Halobacteria</taxon>
        <taxon>Halobacteriales</taxon>
        <taxon>Haloarculaceae</taxon>
        <taxon>Haloarcula</taxon>
    </lineage>
</organism>
<dbReference type="InterPro" id="IPR029060">
    <property type="entry name" value="PIN-like_dom_sf"/>
</dbReference>
<proteinExistence type="predicted"/>
<feature type="domain" description="PIN" evidence="1">
    <location>
        <begin position="2"/>
        <end position="77"/>
    </location>
</feature>
<evidence type="ECO:0000313" key="2">
    <source>
        <dbReference type="EMBL" id="MDS0283189.1"/>
    </source>
</evidence>
<dbReference type="SUPFAM" id="SSF88723">
    <property type="entry name" value="PIN domain-like"/>
    <property type="match status" value="1"/>
</dbReference>
<accession>A0ABU2FS01</accession>
<dbReference type="Pfam" id="PF01850">
    <property type="entry name" value="PIN"/>
    <property type="match status" value="1"/>
</dbReference>
<dbReference type="Gene3D" id="3.40.50.1010">
    <property type="entry name" value="5'-nuclease"/>
    <property type="match status" value="1"/>
</dbReference>
<sequence length="88" mass="9919">MEISSVMMKKKRIEQGEVEAVLDDIADRVDIFALDTRDQIDAYKQQRETILYTLDCVLMALADDIGAELVTFDTELLEHGCVSPAELL</sequence>
<evidence type="ECO:0000259" key="1">
    <source>
        <dbReference type="Pfam" id="PF01850"/>
    </source>
</evidence>
<gene>
    <name evidence="2" type="ORF">NDI86_13740</name>
</gene>
<evidence type="ECO:0000313" key="3">
    <source>
        <dbReference type="Proteomes" id="UP001268864"/>
    </source>
</evidence>
<keyword evidence="3" id="KW-1185">Reference proteome</keyword>